<sequence>MQTATFNCHPQCTGTSFIQERKGIPDKERDRQNIRNRLRQRISIFSPISARGCNGHNKGQPDEAIVPMDSIGSFSMDFDLEMSQYLYNFVLQIQTRRFSIAQVGEAENQPPFSDFSPKEYHATEREYRTSIPFYDAALLPILRHNSVLLYTDMGTGATLIAPTFHRSHEAMEAK</sequence>
<gene>
    <name evidence="1" type="ORF">IAB75_02125</name>
</gene>
<organism evidence="1 2">
    <name type="scientific">Candidatus Cryptobacteroides avicola</name>
    <dbReference type="NCBI Taxonomy" id="2840757"/>
    <lineage>
        <taxon>Bacteria</taxon>
        <taxon>Pseudomonadati</taxon>
        <taxon>Bacteroidota</taxon>
        <taxon>Bacteroidia</taxon>
        <taxon>Bacteroidales</taxon>
        <taxon>Candidatus Cryptobacteroides</taxon>
    </lineage>
</organism>
<dbReference type="Proteomes" id="UP000725002">
    <property type="component" value="Unassembled WGS sequence"/>
</dbReference>
<protein>
    <submittedName>
        <fullName evidence="1">Uncharacterized protein</fullName>
    </submittedName>
</protein>
<dbReference type="AlphaFoldDB" id="A0A940IGY6"/>
<evidence type="ECO:0000313" key="1">
    <source>
        <dbReference type="EMBL" id="MBO8482902.1"/>
    </source>
</evidence>
<reference evidence="1" key="2">
    <citation type="journal article" date="2021" name="PeerJ">
        <title>Extensive microbial diversity within the chicken gut microbiome revealed by metagenomics and culture.</title>
        <authorList>
            <person name="Gilroy R."/>
            <person name="Ravi A."/>
            <person name="Getino M."/>
            <person name="Pursley I."/>
            <person name="Horton D.L."/>
            <person name="Alikhan N.F."/>
            <person name="Baker D."/>
            <person name="Gharbi K."/>
            <person name="Hall N."/>
            <person name="Watson M."/>
            <person name="Adriaenssens E.M."/>
            <person name="Foster-Nyarko E."/>
            <person name="Jarju S."/>
            <person name="Secka A."/>
            <person name="Antonio M."/>
            <person name="Oren A."/>
            <person name="Chaudhuri R.R."/>
            <person name="La Ragione R."/>
            <person name="Hildebrand F."/>
            <person name="Pallen M.J."/>
        </authorList>
    </citation>
    <scope>NUCLEOTIDE SEQUENCE</scope>
    <source>
        <strain evidence="1">G3-8215</strain>
    </source>
</reference>
<accession>A0A940IGY6</accession>
<evidence type="ECO:0000313" key="2">
    <source>
        <dbReference type="Proteomes" id="UP000725002"/>
    </source>
</evidence>
<dbReference type="EMBL" id="JADILV010000012">
    <property type="protein sequence ID" value="MBO8482902.1"/>
    <property type="molecule type" value="Genomic_DNA"/>
</dbReference>
<reference evidence="1" key="1">
    <citation type="submission" date="2020-10" db="EMBL/GenBank/DDBJ databases">
        <authorList>
            <person name="Gilroy R."/>
        </authorList>
    </citation>
    <scope>NUCLEOTIDE SEQUENCE</scope>
    <source>
        <strain evidence="1">G3-8215</strain>
    </source>
</reference>
<proteinExistence type="predicted"/>
<comment type="caution">
    <text evidence="1">The sequence shown here is derived from an EMBL/GenBank/DDBJ whole genome shotgun (WGS) entry which is preliminary data.</text>
</comment>
<name>A0A940IGY6_9BACT</name>